<keyword evidence="1" id="KW-0812">Transmembrane</keyword>
<keyword evidence="2" id="KW-1185">Reference proteome</keyword>
<accession>Q245Z1</accession>
<dbReference type="KEGG" id="tet:TTHERM_00245070"/>
<dbReference type="InParanoid" id="Q245Z1"/>
<evidence type="ECO:0000313" key="1">
    <source>
        <dbReference type="EMBL" id="EAS03492.1"/>
    </source>
</evidence>
<dbReference type="InterPro" id="IPR036465">
    <property type="entry name" value="vWFA_dom_sf"/>
</dbReference>
<dbReference type="GeneID" id="7828646"/>
<dbReference type="SUPFAM" id="SSF53300">
    <property type="entry name" value="vWA-like"/>
    <property type="match status" value="1"/>
</dbReference>
<dbReference type="Gene3D" id="3.40.50.410">
    <property type="entry name" value="von Willebrand factor, type A domain"/>
    <property type="match status" value="1"/>
</dbReference>
<dbReference type="EMBL" id="GG662474">
    <property type="protein sequence ID" value="EAS03492.1"/>
    <property type="molecule type" value="Genomic_DNA"/>
</dbReference>
<proteinExistence type="predicted"/>
<dbReference type="RefSeq" id="XP_001023737.1">
    <property type="nucleotide sequence ID" value="XM_001023737.1"/>
</dbReference>
<organism evidence="1 2">
    <name type="scientific">Tetrahymena thermophila (strain SB210)</name>
    <dbReference type="NCBI Taxonomy" id="312017"/>
    <lineage>
        <taxon>Eukaryota</taxon>
        <taxon>Sar</taxon>
        <taxon>Alveolata</taxon>
        <taxon>Ciliophora</taxon>
        <taxon>Intramacronucleata</taxon>
        <taxon>Oligohymenophorea</taxon>
        <taxon>Hymenostomatida</taxon>
        <taxon>Tetrahymenina</taxon>
        <taxon>Tetrahymenidae</taxon>
        <taxon>Tetrahymena</taxon>
    </lineage>
</organism>
<name>Q245Z1_TETTS</name>
<keyword evidence="1" id="KW-0472">Membrane</keyword>
<gene>
    <name evidence="1" type="ORF">TTHERM_00245070</name>
</gene>
<dbReference type="Proteomes" id="UP000009168">
    <property type="component" value="Unassembled WGS sequence"/>
</dbReference>
<reference evidence="2" key="1">
    <citation type="journal article" date="2006" name="PLoS Biol.">
        <title>Macronuclear genome sequence of the ciliate Tetrahymena thermophila, a model eukaryote.</title>
        <authorList>
            <person name="Eisen J.A."/>
            <person name="Coyne R.S."/>
            <person name="Wu M."/>
            <person name="Wu D."/>
            <person name="Thiagarajan M."/>
            <person name="Wortman J.R."/>
            <person name="Badger J.H."/>
            <person name="Ren Q."/>
            <person name="Amedeo P."/>
            <person name="Jones K.M."/>
            <person name="Tallon L.J."/>
            <person name="Delcher A.L."/>
            <person name="Salzberg S.L."/>
            <person name="Silva J.C."/>
            <person name="Haas B.J."/>
            <person name="Majoros W.H."/>
            <person name="Farzad M."/>
            <person name="Carlton J.M."/>
            <person name="Smith R.K. Jr."/>
            <person name="Garg J."/>
            <person name="Pearlman R.E."/>
            <person name="Karrer K.M."/>
            <person name="Sun L."/>
            <person name="Manning G."/>
            <person name="Elde N.C."/>
            <person name="Turkewitz A.P."/>
            <person name="Asai D.J."/>
            <person name="Wilkes D.E."/>
            <person name="Wang Y."/>
            <person name="Cai H."/>
            <person name="Collins K."/>
            <person name="Stewart B.A."/>
            <person name="Lee S.R."/>
            <person name="Wilamowska K."/>
            <person name="Weinberg Z."/>
            <person name="Ruzzo W.L."/>
            <person name="Wloga D."/>
            <person name="Gaertig J."/>
            <person name="Frankel J."/>
            <person name="Tsao C.-C."/>
            <person name="Gorovsky M.A."/>
            <person name="Keeling P.J."/>
            <person name="Waller R.F."/>
            <person name="Patron N.J."/>
            <person name="Cherry J.M."/>
            <person name="Stover N.A."/>
            <person name="Krieger C.J."/>
            <person name="del Toro C."/>
            <person name="Ryder H.F."/>
            <person name="Williamson S.C."/>
            <person name="Barbeau R.A."/>
            <person name="Hamilton E.P."/>
            <person name="Orias E."/>
        </authorList>
    </citation>
    <scope>NUCLEOTIDE SEQUENCE [LARGE SCALE GENOMIC DNA]</scope>
    <source>
        <strain evidence="2">SB210</strain>
    </source>
</reference>
<protein>
    <submittedName>
        <fullName evidence="1">Transmembrane protein, putative</fullName>
    </submittedName>
</protein>
<dbReference type="HOGENOM" id="CLU_738700_0_0_1"/>
<dbReference type="AlphaFoldDB" id="Q245Z1"/>
<sequence length="378" mass="42182">MNKILLTLLGVAAISSIGLTIGLSFASSDNNLEKAGGPSPLLTFVDNASIDFLLQQLVGQPVSQQFDSIHNFVLNQRKFIRGTQILQILSLFKKDINVQQISPRDEIIAIMKAYIAPLSTEEAIQIIESIGTSNGIGSSIIISQIYDLDNEQNQDNLNIAIASYQNVIQKRVAAIQYSKNFYENFLITSEGAHVGFIVDQSKTMDRVAYKTQDGTEVTRYDLLKNFFNNKQDILQSYTAFSFLFMGYQNSKTKCIACAVGSYEQNKAFNSYVYNTQFILGESNLYSTLKELLSDPYSTLSDVYIFSDGVITEGNRLVKDYVKLISDTDAPRRNKIRINTVSFLVGDYEDDITKQEAIQLLQGLTDVTGGTFIQISPQQ</sequence>
<evidence type="ECO:0000313" key="2">
    <source>
        <dbReference type="Proteomes" id="UP000009168"/>
    </source>
</evidence>